<keyword evidence="5" id="KW-1185">Reference proteome</keyword>
<reference evidence="5" key="1">
    <citation type="submission" date="2020-09" db="EMBL/GenBank/DDBJ databases">
        <title>Whole genome shotgun sequence of Streptomyces cinnamonensis NBRC 15873.</title>
        <authorList>
            <person name="Komaki H."/>
            <person name="Tamura T."/>
        </authorList>
    </citation>
    <scope>NUCLEOTIDE SEQUENCE [LARGE SCALE GENOMIC DNA]</scope>
    <source>
        <strain evidence="5">NBRC 15873</strain>
    </source>
</reference>
<protein>
    <submittedName>
        <fullName evidence="4">Hydrolase</fullName>
    </submittedName>
</protein>
<comment type="caution">
    <text evidence="4">The sequence shown here is derived from an EMBL/GenBank/DDBJ whole genome shotgun (WGS) entry which is preliminary data.</text>
</comment>
<feature type="domain" description="BPP" evidence="3">
    <location>
        <begin position="32"/>
        <end position="444"/>
    </location>
</feature>
<keyword evidence="4" id="KW-0378">Hydrolase</keyword>
<feature type="region of interest" description="Disordered" evidence="1">
    <location>
        <begin position="29"/>
        <end position="65"/>
    </location>
</feature>
<dbReference type="GO" id="GO:0016787">
    <property type="term" value="F:hydrolase activity"/>
    <property type="evidence" value="ECO:0007669"/>
    <property type="project" value="UniProtKB-KW"/>
</dbReference>
<evidence type="ECO:0000259" key="3">
    <source>
        <dbReference type="PROSITE" id="PS51662"/>
    </source>
</evidence>
<dbReference type="PROSITE" id="PS51662">
    <property type="entry name" value="BP_PHYTASE"/>
    <property type="match status" value="1"/>
</dbReference>
<evidence type="ECO:0000313" key="4">
    <source>
        <dbReference type="EMBL" id="GHI17698.1"/>
    </source>
</evidence>
<feature type="signal peptide" evidence="2">
    <location>
        <begin position="1"/>
        <end position="29"/>
    </location>
</feature>
<dbReference type="RefSeq" id="WP_053614611.1">
    <property type="nucleotide sequence ID" value="NZ_BMRU01000012.1"/>
</dbReference>
<keyword evidence="2" id="KW-0732">Signal</keyword>
<dbReference type="InterPro" id="IPR011042">
    <property type="entry name" value="6-blade_b-propeller_TolB-like"/>
</dbReference>
<dbReference type="Proteomes" id="UP000660554">
    <property type="component" value="Unassembled WGS sequence"/>
</dbReference>
<dbReference type="Pfam" id="PF02333">
    <property type="entry name" value="Phytase"/>
    <property type="match status" value="2"/>
</dbReference>
<evidence type="ECO:0000256" key="1">
    <source>
        <dbReference type="SAM" id="MobiDB-lite"/>
    </source>
</evidence>
<proteinExistence type="predicted"/>
<dbReference type="GeneID" id="86959017"/>
<feature type="chain" id="PRO_5047519521" evidence="2">
    <location>
        <begin position="30"/>
        <end position="446"/>
    </location>
</feature>
<evidence type="ECO:0000256" key="2">
    <source>
        <dbReference type="SAM" id="SignalP"/>
    </source>
</evidence>
<organism evidence="4 5">
    <name type="scientific">Streptomyces virginiae</name>
    <name type="common">Streptomyces cinnamonensis</name>
    <dbReference type="NCBI Taxonomy" id="1961"/>
    <lineage>
        <taxon>Bacteria</taxon>
        <taxon>Bacillati</taxon>
        <taxon>Actinomycetota</taxon>
        <taxon>Actinomycetes</taxon>
        <taxon>Kitasatosporales</taxon>
        <taxon>Streptomycetaceae</taxon>
        <taxon>Streptomyces</taxon>
    </lineage>
</organism>
<dbReference type="EMBL" id="BNDV01000017">
    <property type="protein sequence ID" value="GHI17698.1"/>
    <property type="molecule type" value="Genomic_DNA"/>
</dbReference>
<dbReference type="Gene3D" id="2.120.10.30">
    <property type="entry name" value="TolB, C-terminal domain"/>
    <property type="match status" value="1"/>
</dbReference>
<accession>A0ABQ3NY43</accession>
<name>A0ABQ3NY43_STRVG</name>
<dbReference type="SUPFAM" id="SSF50956">
    <property type="entry name" value="Thermostable phytase (3-phytase)"/>
    <property type="match status" value="1"/>
</dbReference>
<gene>
    <name evidence="4" type="ORF">Scinn_71610</name>
</gene>
<dbReference type="InterPro" id="IPR003431">
    <property type="entry name" value="B-propeller_Phytase"/>
</dbReference>
<evidence type="ECO:0000313" key="5">
    <source>
        <dbReference type="Proteomes" id="UP000660554"/>
    </source>
</evidence>
<sequence length="446" mass="47368">MTAISRRRTTAVGVAAAVALGVIAVPAHARGDRGAPPPLPRVPASVETPSLFDDEAGGNANADDPAIWRNAEDPDRSLVIATAKEGGLRVYDLDGRQVQSLPAPPPPREGDAPGRFNNVDLIAGLRFPDGPHDVAVVSDRGRDQLRVYRIDALRTGVPLVDVTDESAAPRVFSTGPDEVADQRTAYGLAAYTDRRSGRSFAVTSRRHETALALAELLPTAQGKVGYRTVRTTSLPAAFPLPDGRTWTPCGEPGELPQVEGMVVDPDTGDLYAGQEDVGIWKLDADLRSPARLIEKVRSFGVPGTWNPQTEECDAGADPGYGGRHLSADVEGLTIWRDPEHPRRRGYLLASSQGDDTFAVFDRERGDRYVRGFRVTAGGGAAAPDGSQECDGAAVTSAPLGRRFPGGLLVVQDGANTPGTTGLDGEARTDTDFKFVDLGRLRRAVGL</sequence>